<keyword evidence="1" id="KW-0812">Transmembrane</keyword>
<dbReference type="PANTHER" id="PTHR38454:SF1">
    <property type="entry name" value="INTEGRAL MEMBRANE PROTEIN"/>
    <property type="match status" value="1"/>
</dbReference>
<dbReference type="AlphaFoldDB" id="A0A387B9U1"/>
<evidence type="ECO:0000313" key="3">
    <source>
        <dbReference type="Proteomes" id="UP000269374"/>
    </source>
</evidence>
<keyword evidence="3" id="KW-1185">Reference proteome</keyword>
<organism evidence="2 3">
    <name type="scientific">Lactococcus allomyrinae</name>
    <dbReference type="NCBI Taxonomy" id="2419773"/>
    <lineage>
        <taxon>Bacteria</taxon>
        <taxon>Bacillati</taxon>
        <taxon>Bacillota</taxon>
        <taxon>Bacilli</taxon>
        <taxon>Lactobacillales</taxon>
        <taxon>Streptococcaceae</taxon>
        <taxon>Lactococcus</taxon>
    </lineage>
</organism>
<dbReference type="Proteomes" id="UP000269374">
    <property type="component" value="Chromosome"/>
</dbReference>
<evidence type="ECO:0000313" key="2">
    <source>
        <dbReference type="EMBL" id="AYG00605.1"/>
    </source>
</evidence>
<feature type="transmembrane region" description="Helical" evidence="1">
    <location>
        <begin position="226"/>
        <end position="248"/>
    </location>
</feature>
<dbReference type="RefSeq" id="WP_120771993.1">
    <property type="nucleotide sequence ID" value="NZ_CP032627.1"/>
</dbReference>
<feature type="transmembrane region" description="Helical" evidence="1">
    <location>
        <begin position="378"/>
        <end position="398"/>
    </location>
</feature>
<feature type="transmembrane region" description="Helical" evidence="1">
    <location>
        <begin position="184"/>
        <end position="214"/>
    </location>
</feature>
<feature type="transmembrane region" description="Helical" evidence="1">
    <location>
        <begin position="132"/>
        <end position="151"/>
    </location>
</feature>
<dbReference type="KEGG" id="lact:D7I46_05550"/>
<feature type="transmembrane region" description="Helical" evidence="1">
    <location>
        <begin position="353"/>
        <end position="371"/>
    </location>
</feature>
<reference evidence="2 3" key="1">
    <citation type="submission" date="2018-09" db="EMBL/GenBank/DDBJ databases">
        <title>Genome sequencing of strain 1JSPR-7.</title>
        <authorList>
            <person name="Heo J."/>
            <person name="Kim S.-J."/>
            <person name="Kwon S.-W."/>
        </authorList>
    </citation>
    <scope>NUCLEOTIDE SEQUENCE [LARGE SCALE GENOMIC DNA]</scope>
    <source>
        <strain evidence="2 3">1JSPR-7</strain>
    </source>
</reference>
<dbReference type="OrthoDB" id="9815466at2"/>
<keyword evidence="1" id="KW-1133">Transmembrane helix</keyword>
<accession>A0A387B9U1</accession>
<protein>
    <submittedName>
        <fullName evidence="2">ABC transporter permease</fullName>
    </submittedName>
</protein>
<dbReference type="PANTHER" id="PTHR38454">
    <property type="entry name" value="INTEGRAL MEMBRANE PROTEIN-RELATED"/>
    <property type="match status" value="1"/>
</dbReference>
<keyword evidence="1" id="KW-0472">Membrane</keyword>
<name>A0A387B9U1_9LACT</name>
<feature type="transmembrane region" description="Helical" evidence="1">
    <location>
        <begin position="404"/>
        <end position="422"/>
    </location>
</feature>
<feature type="transmembrane region" description="Helical" evidence="1">
    <location>
        <begin position="848"/>
        <end position="866"/>
    </location>
</feature>
<feature type="transmembrane region" description="Helical" evidence="1">
    <location>
        <begin position="107"/>
        <end position="126"/>
    </location>
</feature>
<evidence type="ECO:0000256" key="1">
    <source>
        <dbReference type="SAM" id="Phobius"/>
    </source>
</evidence>
<dbReference type="InterPro" id="IPR018580">
    <property type="entry name" value="Uncharacterised_YfhO"/>
</dbReference>
<gene>
    <name evidence="2" type="ORF">D7I46_05550</name>
</gene>
<proteinExistence type="predicted"/>
<feature type="transmembrane region" description="Helical" evidence="1">
    <location>
        <begin position="321"/>
        <end position="341"/>
    </location>
</feature>
<dbReference type="EMBL" id="CP032627">
    <property type="protein sequence ID" value="AYG00605.1"/>
    <property type="molecule type" value="Genomic_DNA"/>
</dbReference>
<dbReference type="Pfam" id="PF09586">
    <property type="entry name" value="YfhO"/>
    <property type="match status" value="1"/>
</dbReference>
<feature type="transmembrane region" description="Helical" evidence="1">
    <location>
        <begin position="79"/>
        <end position="100"/>
    </location>
</feature>
<feature type="transmembrane region" description="Helical" evidence="1">
    <location>
        <begin position="288"/>
        <end position="309"/>
    </location>
</feature>
<feature type="transmembrane region" description="Helical" evidence="1">
    <location>
        <begin position="434"/>
        <end position="454"/>
    </location>
</feature>
<sequence>MKFIKNNKWALLASFILPLLLVAVGLAMTGIYWGSGRSILAGDAYHQYVAIHSLYRNILHSGGTQGFLYTFTSGLGLNLYAFSAYYMGSFFMPLTFFFNVHNMPDALYLITLLKFGFIGLSAFVSFKNMYKKLSIMMVVAVSTSFALMSFLTSQLEIIMWLDVFILLPLVIWGLHRMMDTGHRWLYFVTLLILFIQNYYFGFMVALFLVLYFLARNLAKWSWKKTFDFVITSGLAGFSSLIMLLPMYLDLKANNSDALSVLTGTFTDNSHPLDIFAKNFVGSYDTTQFSAVPMIYVGMMPFALAILFFFTRSVRFKTKLAYLGILVFLIASFYLQVLDLFWQGMHSPNMFLHRYAFLFSLIIVLMALESLVRWHEFKTWCIILLTAFLSVGFLATVMFGNYKYLESSPVLLTFLFGLAYFILSMSSIRNWIPSHLFVIILSIFMIIESGINSLYQIQGVQKEWNFASREYYNTQVKLLSPIAKEIQNLTGTTFARADNTTPDTANDGMKYGFNAISQFSSVRNSNSSRVMRELGFHTDDTFLNLRYPGNTLLMDSLFGVAYNINQFQPDKYGFSLVSTDKNLSSLTKNRLVQSLGIFVPGGFKNAQLSTSDQTSDIIKNQTNFLSALTKTKSPIFKEFYTTSEHTDDKITGYSNSVTLTRKKTSTVTDVSVTYGITAPAHSQIYLSVPNISYISDSATNTMISVSSSSQGVTHSLANYYVGTNDTGRFFNLGAFSNATPLKVTLSFPENSQVSFDTTSFWSLNTQLYTTEMNKLRAHSPQVQLIKNGAKLAYSEKETGDIFLTVPYDKGWSAQIDGKTISITRAQNGFSKVHVPAGTHTLTLHFFPQGLKVGIICFISGILLFITYDHIAKKSRKSGGSKR</sequence>
<feature type="transmembrane region" description="Helical" evidence="1">
    <location>
        <begin position="158"/>
        <end position="178"/>
    </location>
</feature>